<proteinExistence type="predicted"/>
<name>A0ACC3TF36_9ASCO</name>
<evidence type="ECO:0000313" key="2">
    <source>
        <dbReference type="Proteomes" id="UP001489719"/>
    </source>
</evidence>
<accession>A0ACC3TF36</accession>
<evidence type="ECO:0000313" key="1">
    <source>
        <dbReference type="EMBL" id="KAK9319798.1"/>
    </source>
</evidence>
<gene>
    <name evidence="1" type="ORF">V1517DRAFT_296615</name>
</gene>
<organism evidence="1 2">
    <name type="scientific">Lipomyces orientalis</name>
    <dbReference type="NCBI Taxonomy" id="1233043"/>
    <lineage>
        <taxon>Eukaryota</taxon>
        <taxon>Fungi</taxon>
        <taxon>Dikarya</taxon>
        <taxon>Ascomycota</taxon>
        <taxon>Saccharomycotina</taxon>
        <taxon>Lipomycetes</taxon>
        <taxon>Lipomycetales</taxon>
        <taxon>Lipomycetaceae</taxon>
        <taxon>Lipomyces</taxon>
    </lineage>
</organism>
<dbReference type="EMBL" id="MU970161">
    <property type="protein sequence ID" value="KAK9319798.1"/>
    <property type="molecule type" value="Genomic_DNA"/>
</dbReference>
<sequence length="495" mass="55564">MLRPSLAKMLKTLPAMNRPVSFATASKSPRKGGDISDSFVSLSGAKAPTLPDRFRLLKCDLVRGREKEIADSWSRLLKQLKIENKLIAENGSGVIPQIEFSQLERGCGSLKKEIQKRGVVVVRGVIPEKEARAYKEEIEEYIRRNPQTTGFPSHDPQVYELYWSGPQLKARSHPSLLKVQHQLMSGLWHTSPRAQISLSNPLTYADRLRIRQPGDTTFALGPHTDGGSVERWEKEGYGKGGVYDKIFEGDWENYDAWDASSRVDAVNNLYDGLGACSMFRMWQGWLSMSKSGPFEGTLLVNPLIQLATVYLLLRPFFRPKNENRGPEFLEEGNWSFTDLSEMTSELQGASTDHRQELSDELHPHLNLEQTMVHIPQIEPGDFVAWHCDTIHAVDKLHIGTSDSSVLYIPVCPVTDINSEYLARQRASFREGKPAPDFPNGEGETGHIGRPSEDMLREWTNGTGRQALGLEPLEVREAALPGEREVVARANEMLGF</sequence>
<protein>
    <submittedName>
        <fullName evidence="1">Uncharacterized protein</fullName>
    </submittedName>
</protein>
<dbReference type="Proteomes" id="UP001489719">
    <property type="component" value="Unassembled WGS sequence"/>
</dbReference>
<keyword evidence="2" id="KW-1185">Reference proteome</keyword>
<comment type="caution">
    <text evidence="1">The sequence shown here is derived from an EMBL/GenBank/DDBJ whole genome shotgun (WGS) entry which is preliminary data.</text>
</comment>
<reference evidence="2" key="1">
    <citation type="journal article" date="2024" name="Front. Bioeng. Biotechnol.">
        <title>Genome-scale model development and genomic sequencing of the oleaginous clade Lipomyces.</title>
        <authorList>
            <person name="Czajka J.J."/>
            <person name="Han Y."/>
            <person name="Kim J."/>
            <person name="Mondo S.J."/>
            <person name="Hofstad B.A."/>
            <person name="Robles A."/>
            <person name="Haridas S."/>
            <person name="Riley R."/>
            <person name="LaButti K."/>
            <person name="Pangilinan J."/>
            <person name="Andreopoulos W."/>
            <person name="Lipzen A."/>
            <person name="Yan J."/>
            <person name="Wang M."/>
            <person name="Ng V."/>
            <person name="Grigoriev I.V."/>
            <person name="Spatafora J.W."/>
            <person name="Magnuson J.K."/>
            <person name="Baker S.E."/>
            <person name="Pomraning K.R."/>
        </authorList>
    </citation>
    <scope>NUCLEOTIDE SEQUENCE [LARGE SCALE GENOMIC DNA]</scope>
    <source>
        <strain evidence="2">CBS 10300</strain>
    </source>
</reference>